<dbReference type="GO" id="GO:0006874">
    <property type="term" value="P:intracellular calcium ion homeostasis"/>
    <property type="evidence" value="ECO:0007669"/>
    <property type="project" value="TreeGrafter"/>
</dbReference>
<dbReference type="InterPro" id="IPR044880">
    <property type="entry name" value="NCX_ion-bd_dom_sf"/>
</dbReference>
<dbReference type="PANTHER" id="PTHR12266:SF0">
    <property type="entry name" value="MITOCHONDRIAL SODIUM_CALCIUM EXCHANGER PROTEIN"/>
    <property type="match status" value="1"/>
</dbReference>
<comment type="caution">
    <text evidence="10">The sequence shown here is derived from an EMBL/GenBank/DDBJ whole genome shotgun (WGS) entry which is preliminary data.</text>
</comment>
<dbReference type="GO" id="GO:0008324">
    <property type="term" value="F:monoatomic cation transmembrane transporter activity"/>
    <property type="evidence" value="ECO:0007669"/>
    <property type="project" value="TreeGrafter"/>
</dbReference>
<evidence type="ECO:0000256" key="5">
    <source>
        <dbReference type="ARBA" id="ARBA00022989"/>
    </source>
</evidence>
<feature type="transmembrane region" description="Helical" evidence="8">
    <location>
        <begin position="120"/>
        <end position="142"/>
    </location>
</feature>
<comment type="subcellular location">
    <subcellularLocation>
        <location evidence="1">Membrane</location>
        <topology evidence="1">Multi-pass membrane protein</topology>
    </subcellularLocation>
</comment>
<evidence type="ECO:0000256" key="1">
    <source>
        <dbReference type="ARBA" id="ARBA00004141"/>
    </source>
</evidence>
<feature type="transmembrane region" description="Helical" evidence="8">
    <location>
        <begin position="793"/>
        <end position="814"/>
    </location>
</feature>
<feature type="compositionally biased region" description="Polar residues" evidence="7">
    <location>
        <begin position="390"/>
        <end position="409"/>
    </location>
</feature>
<dbReference type="Pfam" id="PF01699">
    <property type="entry name" value="Na_Ca_ex"/>
    <property type="match status" value="2"/>
</dbReference>
<reference evidence="10 11" key="1">
    <citation type="submission" date="2015-06" db="EMBL/GenBank/DDBJ databases">
        <title>Talaromyces atroroseus IBT 11181 draft genome.</title>
        <authorList>
            <person name="Rasmussen K.B."/>
            <person name="Rasmussen S."/>
            <person name="Petersen B."/>
            <person name="Sicheritz-Ponten T."/>
            <person name="Mortensen U.H."/>
            <person name="Thrane U."/>
        </authorList>
    </citation>
    <scope>NUCLEOTIDE SEQUENCE [LARGE SCALE GENOMIC DNA]</scope>
    <source>
        <strain evidence="10 11">IBT 11181</strain>
    </source>
</reference>
<sequence>MMFRQLNTPPSTGMHTREHRRYHPRPFFLCIAVISLLALGSWVTQNSDQTQSITYNNNNAPRNPMVYRDLEVAGSNGSLSTLEQPQQEIEPVAFIMLMLWLSMLFSTIGIAASDFLCINLSAIASILGISESLAGVTFLAFGNGSPDVFSTFAAMGSNSGSLAVGELVGAACFITAVVAGSMALARPFRVARRSFVRDVSFFIVAASLALVVLADGELHAWECATMVGLYVFYVLVVVSWHWYLTHQRRKYDRESAARAQFHIPRSQELDLQEQPFDDDPVAGEASGLLQGQRSPDFEALERQALPTWKDDEDDETRNRYLAEIHENMRVTRPSPFARRATASSIRPSLVGALEFQSVLSSLKKAKNIHGDQIDLGQYLDTDSAGHSHKVSSTSTQPRVSFERQAQNSVKEPPLLRLDTSFSKTDEDDGATIPMVGEPSNSTDLQHQSTTSPTSLDPQSPSLRHQKVSADHLAVPGYQADFQSPDYQLSPRSHQLSSDGVSLLSSGNVVSIPINLEREDSDDETIQFPPFVDSASPISLRPPSLNLPAPLLPPTPEYQQEDEDQLQSSRWFLYESLVPGTMFFTLFPTLCDWRSKSVWGKILGVVAAPSVFFLTITIPVIDPSRTDTDSNEASPPITSSPLPAVVNNDTRQPTPIIRLPDESPPLQPHDHQVLSEGLRRSMENLSTVVDSRDVFFPSNRPRVDSELAAVPLEVAEGSSSSTTMRSWNRGLTIIHAFTSPLLITLAIWVLLDDEHNLRNLIIPIPCSLGVSIVCAVLLNIFLRGHDDLSQAPSQLRPVLSLIGFVVGICWIAVIADEVVSLLKTLGVILNISDSLLGLTVFAVGNSSSDLVADITVARLGYPIMALSACFGGPMLNILLGIGIGGLYVTLHASANRSKDLQNVPFKITISKTLVISGVTLLVILVGLLILVPLNHWKMDRKIGCGLIVLWTLSTLGNVIVELVT</sequence>
<feature type="transmembrane region" description="Helical" evidence="8">
    <location>
        <begin position="907"/>
        <end position="929"/>
    </location>
</feature>
<dbReference type="EMBL" id="LFMY01000004">
    <property type="protein sequence ID" value="OKL60812.1"/>
    <property type="molecule type" value="Genomic_DNA"/>
</dbReference>
<accession>A0A225AHB0</accession>
<dbReference type="STRING" id="1441469.A0A225AHB0"/>
<feature type="transmembrane region" description="Helical" evidence="8">
    <location>
        <begin position="92"/>
        <end position="113"/>
    </location>
</feature>
<evidence type="ECO:0000313" key="10">
    <source>
        <dbReference type="EMBL" id="OKL60812.1"/>
    </source>
</evidence>
<feature type="compositionally biased region" description="Polar residues" evidence="7">
    <location>
        <begin position="480"/>
        <end position="494"/>
    </location>
</feature>
<dbReference type="Proteomes" id="UP000214365">
    <property type="component" value="Unassembled WGS sequence"/>
</dbReference>
<evidence type="ECO:0000256" key="6">
    <source>
        <dbReference type="ARBA" id="ARBA00023136"/>
    </source>
</evidence>
<feature type="transmembrane region" description="Helical" evidence="8">
    <location>
        <begin position="195"/>
        <end position="214"/>
    </location>
</feature>
<keyword evidence="5 8" id="KW-1133">Transmembrane helix</keyword>
<evidence type="ECO:0000256" key="4">
    <source>
        <dbReference type="ARBA" id="ARBA00022692"/>
    </source>
</evidence>
<keyword evidence="11" id="KW-1185">Reference proteome</keyword>
<comment type="similarity">
    <text evidence="2">Belongs to the Ca(2+):cation antiporter (CaCA) (TC 2.A.19) family.</text>
</comment>
<feature type="region of interest" description="Disordered" evidence="7">
    <location>
        <begin position="624"/>
        <end position="646"/>
    </location>
</feature>
<keyword evidence="4 8" id="KW-0812">Transmembrane</keyword>
<evidence type="ECO:0000256" key="2">
    <source>
        <dbReference type="ARBA" id="ARBA00008170"/>
    </source>
</evidence>
<feature type="transmembrane region" description="Helical" evidence="8">
    <location>
        <begin position="820"/>
        <end position="842"/>
    </location>
</feature>
<evidence type="ECO:0000256" key="8">
    <source>
        <dbReference type="SAM" id="Phobius"/>
    </source>
</evidence>
<feature type="domain" description="Sodium/calcium exchanger membrane region" evidence="9">
    <location>
        <begin position="799"/>
        <end position="954"/>
    </location>
</feature>
<dbReference type="Gene3D" id="1.20.1420.30">
    <property type="entry name" value="NCX, central ion-binding region"/>
    <property type="match status" value="2"/>
</dbReference>
<evidence type="ECO:0000256" key="7">
    <source>
        <dbReference type="SAM" id="MobiDB-lite"/>
    </source>
</evidence>
<evidence type="ECO:0000256" key="3">
    <source>
        <dbReference type="ARBA" id="ARBA00022448"/>
    </source>
</evidence>
<feature type="transmembrane region" description="Helical" evidence="8">
    <location>
        <begin position="761"/>
        <end position="781"/>
    </location>
</feature>
<dbReference type="GO" id="GO:0016020">
    <property type="term" value="C:membrane"/>
    <property type="evidence" value="ECO:0007669"/>
    <property type="project" value="UniProtKB-SubCell"/>
</dbReference>
<proteinExistence type="inferred from homology"/>
<name>A0A225AHB0_TALAT</name>
<feature type="domain" description="Sodium/calcium exchanger membrane region" evidence="9">
    <location>
        <begin position="99"/>
        <end position="237"/>
    </location>
</feature>
<dbReference type="OrthoDB" id="407410at2759"/>
<feature type="transmembrane region" description="Helical" evidence="8">
    <location>
        <begin position="941"/>
        <end position="959"/>
    </location>
</feature>
<dbReference type="InterPro" id="IPR004837">
    <property type="entry name" value="NaCa_Exmemb"/>
</dbReference>
<dbReference type="InterPro" id="IPR051359">
    <property type="entry name" value="CaCA_antiporter"/>
</dbReference>
<organism evidence="10 11">
    <name type="scientific">Talaromyces atroroseus</name>
    <dbReference type="NCBI Taxonomy" id="1441469"/>
    <lineage>
        <taxon>Eukaryota</taxon>
        <taxon>Fungi</taxon>
        <taxon>Dikarya</taxon>
        <taxon>Ascomycota</taxon>
        <taxon>Pezizomycotina</taxon>
        <taxon>Eurotiomycetes</taxon>
        <taxon>Eurotiomycetidae</taxon>
        <taxon>Eurotiales</taxon>
        <taxon>Trichocomaceae</taxon>
        <taxon>Talaromyces</taxon>
        <taxon>Talaromyces sect. Trachyspermi</taxon>
    </lineage>
</organism>
<evidence type="ECO:0000313" key="11">
    <source>
        <dbReference type="Proteomes" id="UP000214365"/>
    </source>
</evidence>
<dbReference type="GeneID" id="31003671"/>
<gene>
    <name evidence="10" type="ORF">UA08_03916</name>
</gene>
<feature type="transmembrane region" description="Helical" evidence="8">
    <location>
        <begin position="729"/>
        <end position="749"/>
    </location>
</feature>
<feature type="compositionally biased region" description="Polar residues" evidence="7">
    <location>
        <begin position="438"/>
        <end position="462"/>
    </location>
</feature>
<feature type="region of interest" description="Disordered" evidence="7">
    <location>
        <begin position="544"/>
        <end position="563"/>
    </location>
</feature>
<keyword evidence="6 8" id="KW-0472">Membrane</keyword>
<feature type="transmembrane region" description="Helical" evidence="8">
    <location>
        <begin position="162"/>
        <end position="183"/>
    </location>
</feature>
<feature type="transmembrane region" description="Helical" evidence="8">
    <location>
        <begin position="27"/>
        <end position="44"/>
    </location>
</feature>
<dbReference type="RefSeq" id="XP_020120933.1">
    <property type="nucleotide sequence ID" value="XM_020266269.1"/>
</dbReference>
<evidence type="ECO:0000259" key="9">
    <source>
        <dbReference type="Pfam" id="PF01699"/>
    </source>
</evidence>
<feature type="compositionally biased region" description="Polar residues" evidence="7">
    <location>
        <begin position="630"/>
        <end position="646"/>
    </location>
</feature>
<feature type="transmembrane region" description="Helical" evidence="8">
    <location>
        <begin position="862"/>
        <end position="887"/>
    </location>
</feature>
<keyword evidence="3" id="KW-0813">Transport</keyword>
<protein>
    <recommendedName>
        <fullName evidence="9">Sodium/calcium exchanger membrane region domain-containing protein</fullName>
    </recommendedName>
</protein>
<dbReference type="AlphaFoldDB" id="A0A225AHB0"/>
<dbReference type="PANTHER" id="PTHR12266">
    <property type="entry name" value="NA+/CA2+ K+ INDEPENDENT EXCHANGER"/>
    <property type="match status" value="1"/>
</dbReference>
<feature type="region of interest" description="Disordered" evidence="7">
    <location>
        <begin position="379"/>
        <end position="466"/>
    </location>
</feature>
<feature type="transmembrane region" description="Helical" evidence="8">
    <location>
        <begin position="226"/>
        <end position="244"/>
    </location>
</feature>
<feature type="region of interest" description="Disordered" evidence="7">
    <location>
        <begin position="480"/>
        <end position="499"/>
    </location>
</feature>